<name>A0A3B0WHA2_9ZZZZ</name>
<keyword evidence="4" id="KW-0274">FAD</keyword>
<dbReference type="GO" id="GO:0016152">
    <property type="term" value="F:mercury (II) reductase (NADP+) activity"/>
    <property type="evidence" value="ECO:0007669"/>
    <property type="project" value="UniProtKB-EC"/>
</dbReference>
<dbReference type="InterPro" id="IPR016156">
    <property type="entry name" value="FAD/NAD-linked_Rdtase_dimer_sf"/>
</dbReference>
<dbReference type="GO" id="GO:0003955">
    <property type="term" value="F:NAD(P)H dehydrogenase (quinone) activity"/>
    <property type="evidence" value="ECO:0007669"/>
    <property type="project" value="TreeGrafter"/>
</dbReference>
<keyword evidence="3" id="KW-0285">Flavoprotein</keyword>
<evidence type="ECO:0000256" key="6">
    <source>
        <dbReference type="ARBA" id="ARBA00023002"/>
    </source>
</evidence>
<evidence type="ECO:0000256" key="8">
    <source>
        <dbReference type="ARBA" id="ARBA00023284"/>
    </source>
</evidence>
<feature type="domain" description="FAD/NAD(P)-binding" evidence="10">
    <location>
        <begin position="2"/>
        <end position="316"/>
    </location>
</feature>
<dbReference type="EC" id="1.16.1.1" evidence="11"/>
<dbReference type="PIRSF" id="PIRSF000350">
    <property type="entry name" value="Mercury_reductase_MerA"/>
    <property type="match status" value="1"/>
</dbReference>
<dbReference type="PANTHER" id="PTHR43014:SF2">
    <property type="entry name" value="MERCURIC REDUCTASE"/>
    <property type="match status" value="1"/>
</dbReference>
<dbReference type="EMBL" id="UOFE01000047">
    <property type="protein sequence ID" value="VAW55215.1"/>
    <property type="molecule type" value="Genomic_DNA"/>
</dbReference>
<dbReference type="InterPro" id="IPR001100">
    <property type="entry name" value="Pyr_nuc-diS_OxRdtase"/>
</dbReference>
<dbReference type="Gene3D" id="3.50.50.60">
    <property type="entry name" value="FAD/NAD(P)-binding domain"/>
    <property type="match status" value="2"/>
</dbReference>
<dbReference type="FunFam" id="3.30.390.30:FF:000001">
    <property type="entry name" value="Dihydrolipoyl dehydrogenase"/>
    <property type="match status" value="1"/>
</dbReference>
<protein>
    <submittedName>
        <fullName evidence="11">Mercuric ion reductase</fullName>
        <ecNumber evidence="11">1.16.1.1</ecNumber>
    </submittedName>
</protein>
<evidence type="ECO:0000259" key="10">
    <source>
        <dbReference type="Pfam" id="PF07992"/>
    </source>
</evidence>
<comment type="cofactor">
    <cofactor evidence="1">
        <name>FAD</name>
        <dbReference type="ChEBI" id="CHEBI:57692"/>
    </cofactor>
</comment>
<dbReference type="InterPro" id="IPR012999">
    <property type="entry name" value="Pyr_OxRdtase_I_AS"/>
</dbReference>
<sequence length="466" mass="50340">MHDVVIIGGGAGGLVVASVAAQLGLDVVLINKEENMGGDCLHYGCVPSKTLIKSASVAHTMAHANRWGLTSVDTQIDINAINTTIKNVIDSIQVHDSRERFEELGCEVLTGDATFTSPTQIEVNGKKIDGRRFVIATGSSAFIPPIKGLSETTFLTNEDMYSLPTLPKSMVILGGGPIGVEMAQAYSRLGTDVSIVELAPRLLPRMDKGASKILADVFRDEGISVHVDSEVVEVLEQGENKQVVLKNGQMLSAETLLVAIGRRPVVDALNLEKAKVGYTANGIKVNKKMQTSNKKIYACGDVTGEMLLTHVAELQAGVVIANLIFKMPKKISYDVIPAVVYTDPEVAQVGISVEQCEALKKGEIHQFDVSQLDRAITDNNKAGTAKILTRNGRVVGAHIISPHAGELIHELALAIQENMKVSKITSLVHAYPSYSQLNKRLAGQYFTNRLFSPFTKKIVAFLNKLF</sequence>
<dbReference type="Gene3D" id="3.30.390.30">
    <property type="match status" value="1"/>
</dbReference>
<dbReference type="SUPFAM" id="SSF51905">
    <property type="entry name" value="FAD/NAD(P)-binding domain"/>
    <property type="match status" value="1"/>
</dbReference>
<comment type="similarity">
    <text evidence="2">Belongs to the class-I pyridine nucleotide-disulfide oxidoreductase family.</text>
</comment>
<keyword evidence="5" id="KW-0521">NADP</keyword>
<dbReference type="PRINTS" id="PR00368">
    <property type="entry name" value="FADPNR"/>
</dbReference>
<dbReference type="GO" id="GO:0016668">
    <property type="term" value="F:oxidoreductase activity, acting on a sulfur group of donors, NAD(P) as acceptor"/>
    <property type="evidence" value="ECO:0007669"/>
    <property type="project" value="InterPro"/>
</dbReference>
<dbReference type="PROSITE" id="PS00076">
    <property type="entry name" value="PYRIDINE_REDOX_1"/>
    <property type="match status" value="1"/>
</dbReference>
<keyword evidence="6 11" id="KW-0560">Oxidoreductase</keyword>
<proteinExistence type="inferred from homology"/>
<dbReference type="InterPro" id="IPR004099">
    <property type="entry name" value="Pyr_nucl-diS_OxRdtase_dimer"/>
</dbReference>
<dbReference type="GO" id="GO:0050660">
    <property type="term" value="F:flavin adenine dinucleotide binding"/>
    <property type="evidence" value="ECO:0007669"/>
    <property type="project" value="TreeGrafter"/>
</dbReference>
<keyword evidence="7" id="KW-1015">Disulfide bond</keyword>
<dbReference type="InterPro" id="IPR023753">
    <property type="entry name" value="FAD/NAD-binding_dom"/>
</dbReference>
<accession>A0A3B0WHA2</accession>
<gene>
    <name evidence="11" type="ORF">MNBD_GAMMA05-1743</name>
</gene>
<dbReference type="PRINTS" id="PR00411">
    <property type="entry name" value="PNDRDTASEI"/>
</dbReference>
<dbReference type="SUPFAM" id="SSF55424">
    <property type="entry name" value="FAD/NAD-linked reductases, dimerisation (C-terminal) domain"/>
    <property type="match status" value="1"/>
</dbReference>
<keyword evidence="8" id="KW-0676">Redox-active center</keyword>
<evidence type="ECO:0000313" key="11">
    <source>
        <dbReference type="EMBL" id="VAW55215.1"/>
    </source>
</evidence>
<reference evidence="11" key="1">
    <citation type="submission" date="2018-06" db="EMBL/GenBank/DDBJ databases">
        <authorList>
            <person name="Zhirakovskaya E."/>
        </authorList>
    </citation>
    <scope>NUCLEOTIDE SEQUENCE</scope>
</reference>
<evidence type="ECO:0000256" key="3">
    <source>
        <dbReference type="ARBA" id="ARBA00022630"/>
    </source>
</evidence>
<evidence type="ECO:0000256" key="4">
    <source>
        <dbReference type="ARBA" id="ARBA00022827"/>
    </source>
</evidence>
<evidence type="ECO:0000256" key="2">
    <source>
        <dbReference type="ARBA" id="ARBA00007532"/>
    </source>
</evidence>
<evidence type="ECO:0000256" key="5">
    <source>
        <dbReference type="ARBA" id="ARBA00022857"/>
    </source>
</evidence>
<organism evidence="11">
    <name type="scientific">hydrothermal vent metagenome</name>
    <dbReference type="NCBI Taxonomy" id="652676"/>
    <lineage>
        <taxon>unclassified sequences</taxon>
        <taxon>metagenomes</taxon>
        <taxon>ecological metagenomes</taxon>
    </lineage>
</organism>
<feature type="domain" description="Pyridine nucleotide-disulphide oxidoreductase dimerisation" evidence="9">
    <location>
        <begin position="336"/>
        <end position="435"/>
    </location>
</feature>
<dbReference type="InterPro" id="IPR036188">
    <property type="entry name" value="FAD/NAD-bd_sf"/>
</dbReference>
<evidence type="ECO:0000256" key="7">
    <source>
        <dbReference type="ARBA" id="ARBA00023157"/>
    </source>
</evidence>
<dbReference type="AlphaFoldDB" id="A0A3B0WHA2"/>
<dbReference type="Pfam" id="PF07992">
    <property type="entry name" value="Pyr_redox_2"/>
    <property type="match status" value="1"/>
</dbReference>
<evidence type="ECO:0000256" key="1">
    <source>
        <dbReference type="ARBA" id="ARBA00001974"/>
    </source>
</evidence>
<dbReference type="Pfam" id="PF02852">
    <property type="entry name" value="Pyr_redox_dim"/>
    <property type="match status" value="1"/>
</dbReference>
<evidence type="ECO:0000259" key="9">
    <source>
        <dbReference type="Pfam" id="PF02852"/>
    </source>
</evidence>
<dbReference type="PANTHER" id="PTHR43014">
    <property type="entry name" value="MERCURIC REDUCTASE"/>
    <property type="match status" value="1"/>
</dbReference>